<dbReference type="PANTHER" id="PTHR33112">
    <property type="entry name" value="DOMAIN PROTEIN, PUTATIVE-RELATED"/>
    <property type="match status" value="1"/>
</dbReference>
<dbReference type="Pfam" id="PF06985">
    <property type="entry name" value="HET"/>
    <property type="match status" value="1"/>
</dbReference>
<accession>A0A9P9FXX2</accession>
<feature type="compositionally biased region" description="Basic and acidic residues" evidence="1">
    <location>
        <begin position="11"/>
        <end position="26"/>
    </location>
</feature>
<evidence type="ECO:0000259" key="2">
    <source>
        <dbReference type="Pfam" id="PF06985"/>
    </source>
</evidence>
<dbReference type="AlphaFoldDB" id="A0A9P9FXX2"/>
<evidence type="ECO:0000313" key="4">
    <source>
        <dbReference type="Proteomes" id="UP000720189"/>
    </source>
</evidence>
<comment type="caution">
    <text evidence="3">The sequence shown here is derived from an EMBL/GenBank/DDBJ whole genome shotgun (WGS) entry which is preliminary data.</text>
</comment>
<protein>
    <submittedName>
        <fullName evidence="3">Heterokaryon incompatibility protein-domain-containing protein</fullName>
    </submittedName>
</protein>
<feature type="region of interest" description="Disordered" evidence="1">
    <location>
        <begin position="1"/>
        <end position="32"/>
    </location>
</feature>
<reference evidence="3" key="1">
    <citation type="journal article" date="2021" name="Nat. Commun.">
        <title>Genetic determinants of endophytism in the Arabidopsis root mycobiome.</title>
        <authorList>
            <person name="Mesny F."/>
            <person name="Miyauchi S."/>
            <person name="Thiergart T."/>
            <person name="Pickel B."/>
            <person name="Atanasova L."/>
            <person name="Karlsson M."/>
            <person name="Huettel B."/>
            <person name="Barry K.W."/>
            <person name="Haridas S."/>
            <person name="Chen C."/>
            <person name="Bauer D."/>
            <person name="Andreopoulos W."/>
            <person name="Pangilinan J."/>
            <person name="LaButti K."/>
            <person name="Riley R."/>
            <person name="Lipzen A."/>
            <person name="Clum A."/>
            <person name="Drula E."/>
            <person name="Henrissat B."/>
            <person name="Kohler A."/>
            <person name="Grigoriev I.V."/>
            <person name="Martin F.M."/>
            <person name="Hacquard S."/>
        </authorList>
    </citation>
    <scope>NUCLEOTIDE SEQUENCE</scope>
    <source>
        <strain evidence="3">MPI-CAGE-AT-0023</strain>
    </source>
</reference>
<dbReference type="EMBL" id="JAGMUX010000032">
    <property type="protein sequence ID" value="KAH7210765.1"/>
    <property type="molecule type" value="Genomic_DNA"/>
</dbReference>
<dbReference type="RefSeq" id="XP_046041536.1">
    <property type="nucleotide sequence ID" value="XM_046198256.1"/>
</dbReference>
<feature type="domain" description="Heterokaryon incompatibility" evidence="2">
    <location>
        <begin position="199"/>
        <end position="322"/>
    </location>
</feature>
<organism evidence="3 4">
    <name type="scientific">Fusarium redolens</name>
    <dbReference type="NCBI Taxonomy" id="48865"/>
    <lineage>
        <taxon>Eukaryota</taxon>
        <taxon>Fungi</taxon>
        <taxon>Dikarya</taxon>
        <taxon>Ascomycota</taxon>
        <taxon>Pezizomycotina</taxon>
        <taxon>Sordariomycetes</taxon>
        <taxon>Hypocreomycetidae</taxon>
        <taxon>Hypocreales</taxon>
        <taxon>Nectriaceae</taxon>
        <taxon>Fusarium</taxon>
        <taxon>Fusarium redolens species complex</taxon>
    </lineage>
</organism>
<dbReference type="OrthoDB" id="5362512at2759"/>
<dbReference type="Proteomes" id="UP000720189">
    <property type="component" value="Unassembled WGS sequence"/>
</dbReference>
<dbReference type="PANTHER" id="PTHR33112:SF16">
    <property type="entry name" value="HETEROKARYON INCOMPATIBILITY DOMAIN-CONTAINING PROTEIN"/>
    <property type="match status" value="1"/>
</dbReference>
<evidence type="ECO:0000256" key="1">
    <source>
        <dbReference type="SAM" id="MobiDB-lite"/>
    </source>
</evidence>
<proteinExistence type="predicted"/>
<name>A0A9P9FXX2_FUSRE</name>
<gene>
    <name evidence="3" type="ORF">BKA55DRAFT_681586</name>
</gene>
<sequence length="679" mass="77327">MGRQATARWSTNHDSRRETRKAERSKGTRQRISNEAASTLNNDTRINNSKLKFRRKAFRLKDAKASGDRGCECCLFFHDLLKALMSARGSFNIENLVFEWIRYSFLLKVQETQNSFSFQFFSPLGSMSLINGFRSAKVLSGDTNTSISLGLAESWIRQCEETHEQCGSGRGVPLPKRCLDLKPDTVPDGSVIQLVQTHSINALPKTFRDAVVLARKLGLRYLWIDSLCIIQDSSEDWQIESSNMADIYHNSFVTIAAISSPDSRGGCFSPGNQGDICFRTQGDHGLDTLIAARYCDGEGAADDIKAFQKTFPALTRAWIYQERMLPRRLLYCTYTELQFECRQNKTCECGNRFMPPHPAPKTEASQAMAQGKDHYDQVQRLHGVRGLYSIPQLCQHWQKTVMQYTKLRITQGSDKLPALSGCAKDIGRITRDEYIAGLWRNSLAEGFLWVVNKPVDQTRPTWRAPSWSWASVDTTRGIDYTYSLRTRHRRQLQDRIEAVEYVPAGIDKTGAAKSGHICVRASLCAVHLRSICRVCSTSRSTTHYTIESESWVLTRSPRITPCPVTPGHDIKGLKLKGAKPSFFPDYKYDDRFDFEFYQRNDGFACRHAQVFLLHLYDSQSFATDVITDYFLVLKVSNSKDSFERVGLFTLSFEKRATRDEWFQMEYDLAAGKENHVKLV</sequence>
<dbReference type="GeneID" id="70228210"/>
<keyword evidence="4" id="KW-1185">Reference proteome</keyword>
<dbReference type="InterPro" id="IPR010730">
    <property type="entry name" value="HET"/>
</dbReference>
<evidence type="ECO:0000313" key="3">
    <source>
        <dbReference type="EMBL" id="KAH7210765.1"/>
    </source>
</evidence>